<dbReference type="KEGG" id="mev:Metev_2291"/>
<feature type="transmembrane region" description="Helical" evidence="6">
    <location>
        <begin position="297"/>
        <end position="317"/>
    </location>
</feature>
<dbReference type="HOGENOM" id="CLU_022017_7_3_2"/>
<feature type="transmembrane region" description="Helical" evidence="6">
    <location>
        <begin position="12"/>
        <end position="31"/>
    </location>
</feature>
<dbReference type="GeneID" id="9347952"/>
<feature type="transmembrane region" description="Helical" evidence="6">
    <location>
        <begin position="82"/>
        <end position="105"/>
    </location>
</feature>
<keyword evidence="3 6" id="KW-0812">Transmembrane</keyword>
<feature type="transmembrane region" description="Helical" evidence="6">
    <location>
        <begin position="157"/>
        <end position="175"/>
    </location>
</feature>
<evidence type="ECO:0000256" key="2">
    <source>
        <dbReference type="ARBA" id="ARBA00022475"/>
    </source>
</evidence>
<keyword evidence="8" id="KW-1185">Reference proteome</keyword>
<feature type="transmembrane region" description="Helical" evidence="6">
    <location>
        <begin position="117"/>
        <end position="136"/>
    </location>
</feature>
<feature type="transmembrane region" description="Helical" evidence="6">
    <location>
        <begin position="420"/>
        <end position="438"/>
    </location>
</feature>
<evidence type="ECO:0000256" key="6">
    <source>
        <dbReference type="SAM" id="Phobius"/>
    </source>
</evidence>
<feature type="transmembrane region" description="Helical" evidence="6">
    <location>
        <begin position="259"/>
        <end position="276"/>
    </location>
</feature>
<keyword evidence="2" id="KW-1003">Cell membrane</keyword>
<feature type="transmembrane region" description="Helical" evidence="6">
    <location>
        <begin position="386"/>
        <end position="408"/>
    </location>
</feature>
<dbReference type="PANTHER" id="PTHR30250:SF11">
    <property type="entry name" value="O-ANTIGEN TRANSPORTER-RELATED"/>
    <property type="match status" value="1"/>
</dbReference>
<gene>
    <name evidence="7" type="ordered locus">Metev_2291</name>
</gene>
<dbReference type="Proteomes" id="UP000000391">
    <property type="component" value="Plasmid pMETEV01"/>
</dbReference>
<keyword evidence="7" id="KW-0614">Plasmid</keyword>
<evidence type="ECO:0000256" key="4">
    <source>
        <dbReference type="ARBA" id="ARBA00022989"/>
    </source>
</evidence>
<feature type="transmembrane region" description="Helical" evidence="6">
    <location>
        <begin position="236"/>
        <end position="253"/>
    </location>
</feature>
<evidence type="ECO:0000313" key="7">
    <source>
        <dbReference type="EMBL" id="ADI75107.1"/>
    </source>
</evidence>
<geneLocation type="plasmid" evidence="7 8">
    <name>pMETEV01</name>
</geneLocation>
<dbReference type="PANTHER" id="PTHR30250">
    <property type="entry name" value="PST FAMILY PREDICTED COLANIC ACID TRANSPORTER"/>
    <property type="match status" value="1"/>
</dbReference>
<comment type="subcellular location">
    <subcellularLocation>
        <location evidence="1">Cell membrane</location>
        <topology evidence="1">Multi-pass membrane protein</topology>
    </subcellularLocation>
</comment>
<keyword evidence="5 6" id="KW-0472">Membrane</keyword>
<sequence length="483" mass="54337">MDAYKLLAKRIGLVGLTNLLVSFSGIILLPILTKNIPVQDYGIWAQIVITLGLVPEFVMLGLQRAMHRFVPSIKTKENLQELVYSFLIFVLFTSLTISILIYIFSGIIASALFDNQILIVKILSIIVLIESLNAFLKNYFRATQQVKIHSILQFTKTSLKIFFVVLFVLNNGGIIGAISGLLISSSLVFFITILTVIYQINIKIPSFINIKKYLKYGLPLIPGSLSKWIIDASDRYLIGFFLGTTFVGYYNPGYALGDILKIFFIPLNFMLPMVLSKHYDEHEIDEVKNLLSYTSKYFFAVTIPSVFGLSLLSKPILRILSTPDIASQAYIITPFVALSILLYGTFEIFKKVILLEKKTKIDAKIWVIAAILNLVLNIILIPLIGIIAAALTTLLSFTISLVIVSYYSLKILKFNMNFKFILKSILASIIMSLLIFILNPSGILNLIFTICVCAISYFVILILLNGFDKKELKFFKNLINPKI</sequence>
<feature type="transmembrane region" description="Helical" evidence="6">
    <location>
        <begin position="444"/>
        <end position="467"/>
    </location>
</feature>
<dbReference type="Pfam" id="PF13440">
    <property type="entry name" value="Polysacc_synt_3"/>
    <property type="match status" value="1"/>
</dbReference>
<proteinExistence type="predicted"/>
<dbReference type="GO" id="GO:0005886">
    <property type="term" value="C:plasma membrane"/>
    <property type="evidence" value="ECO:0007669"/>
    <property type="project" value="UniProtKB-SubCell"/>
</dbReference>
<keyword evidence="4 6" id="KW-1133">Transmembrane helix</keyword>
<feature type="transmembrane region" description="Helical" evidence="6">
    <location>
        <begin position="43"/>
        <end position="62"/>
    </location>
</feature>
<evidence type="ECO:0000313" key="8">
    <source>
        <dbReference type="Proteomes" id="UP000000391"/>
    </source>
</evidence>
<dbReference type="InterPro" id="IPR050833">
    <property type="entry name" value="Poly_Biosynth_Transport"/>
</dbReference>
<protein>
    <submittedName>
        <fullName evidence="7">Multi antimicrobial extrusion protein MatE</fullName>
    </submittedName>
</protein>
<organism evidence="7 8">
    <name type="scientific">Methanohalobium evestigatum (strain ATCC BAA-1072 / DSM 3721 / NBRC 107634 / OCM 161 / Z-7303)</name>
    <dbReference type="NCBI Taxonomy" id="644295"/>
    <lineage>
        <taxon>Archaea</taxon>
        <taxon>Methanobacteriati</taxon>
        <taxon>Methanobacteriota</taxon>
        <taxon>Stenosarchaea group</taxon>
        <taxon>Methanomicrobia</taxon>
        <taxon>Methanosarcinales</taxon>
        <taxon>Methanosarcinaceae</taxon>
        <taxon>Methanohalobium</taxon>
    </lineage>
</organism>
<evidence type="ECO:0000256" key="1">
    <source>
        <dbReference type="ARBA" id="ARBA00004651"/>
    </source>
</evidence>
<dbReference type="OrthoDB" id="112053at2157"/>
<dbReference type="AlphaFoldDB" id="D7EBY5"/>
<evidence type="ECO:0000256" key="3">
    <source>
        <dbReference type="ARBA" id="ARBA00022692"/>
    </source>
</evidence>
<evidence type="ECO:0000256" key="5">
    <source>
        <dbReference type="ARBA" id="ARBA00023136"/>
    </source>
</evidence>
<reference evidence="7 8" key="1">
    <citation type="submission" date="2010-06" db="EMBL/GenBank/DDBJ databases">
        <title>Complete sequence plasmid of Methanohalobium evestigatum Z-7303.</title>
        <authorList>
            <consortium name="US DOE Joint Genome Institute"/>
            <person name="Lucas S."/>
            <person name="Copeland A."/>
            <person name="Lapidus A."/>
            <person name="Cheng J.-F."/>
            <person name="Bruce D."/>
            <person name="Goodwin L."/>
            <person name="Pitluck S."/>
            <person name="Saunders E."/>
            <person name="Detter J.C."/>
            <person name="Han C."/>
            <person name="Tapia R."/>
            <person name="Land M."/>
            <person name="Hauser L."/>
            <person name="Kyrpides N."/>
            <person name="Mikhailova N."/>
            <person name="Sieprawska-Lupa M."/>
            <person name="Whitman W.B."/>
            <person name="Anderson I."/>
            <person name="Woyke T."/>
        </authorList>
    </citation>
    <scope>NUCLEOTIDE SEQUENCE [LARGE SCALE GENOMIC DNA]</scope>
    <source>
        <strain evidence="8">ATCC BAA-1072 / DSM 3721 / NBRC 107634 / OCM 161 / Z-7303</strain>
        <plasmid evidence="8">Plasmid pMETEV01</plasmid>
    </source>
</reference>
<name>D7EBY5_METEZ</name>
<feature type="transmembrane region" description="Helical" evidence="6">
    <location>
        <begin position="181"/>
        <end position="202"/>
    </location>
</feature>
<dbReference type="EMBL" id="CP002070">
    <property type="protein sequence ID" value="ADI75107.1"/>
    <property type="molecule type" value="Genomic_DNA"/>
</dbReference>
<feature type="transmembrane region" description="Helical" evidence="6">
    <location>
        <begin position="361"/>
        <end position="380"/>
    </location>
</feature>
<feature type="transmembrane region" description="Helical" evidence="6">
    <location>
        <begin position="329"/>
        <end position="349"/>
    </location>
</feature>
<dbReference type="RefSeq" id="WP_013195672.1">
    <property type="nucleotide sequence ID" value="NC_014254.1"/>
</dbReference>
<accession>D7EBY5</accession>